<dbReference type="Proteomes" id="UP001500037">
    <property type="component" value="Unassembled WGS sequence"/>
</dbReference>
<protein>
    <submittedName>
        <fullName evidence="3">ABC transporter substrate-binding protein</fullName>
    </submittedName>
</protein>
<dbReference type="Gene3D" id="3.90.76.10">
    <property type="entry name" value="Dipeptide-binding Protein, Domain 1"/>
    <property type="match status" value="1"/>
</dbReference>
<keyword evidence="1" id="KW-0732">Signal</keyword>
<dbReference type="Pfam" id="PF00496">
    <property type="entry name" value="SBP_bac_5"/>
    <property type="match status" value="1"/>
</dbReference>
<evidence type="ECO:0000256" key="1">
    <source>
        <dbReference type="SAM" id="SignalP"/>
    </source>
</evidence>
<reference evidence="4" key="1">
    <citation type="journal article" date="2019" name="Int. J. Syst. Evol. Microbiol.">
        <title>The Global Catalogue of Microorganisms (GCM) 10K type strain sequencing project: providing services to taxonomists for standard genome sequencing and annotation.</title>
        <authorList>
            <consortium name="The Broad Institute Genomics Platform"/>
            <consortium name="The Broad Institute Genome Sequencing Center for Infectious Disease"/>
            <person name="Wu L."/>
            <person name="Ma J."/>
        </authorList>
    </citation>
    <scope>NUCLEOTIDE SEQUENCE [LARGE SCALE GENOMIC DNA]</scope>
    <source>
        <strain evidence="4">JCM 13004</strain>
    </source>
</reference>
<evidence type="ECO:0000313" key="3">
    <source>
        <dbReference type="EMBL" id="GAA1235185.1"/>
    </source>
</evidence>
<dbReference type="EMBL" id="BAAALF010000036">
    <property type="protein sequence ID" value="GAA1235185.1"/>
    <property type="molecule type" value="Genomic_DNA"/>
</dbReference>
<dbReference type="RefSeq" id="WP_344441674.1">
    <property type="nucleotide sequence ID" value="NZ_BAAALF010000036.1"/>
</dbReference>
<dbReference type="CDD" id="cd00995">
    <property type="entry name" value="PBP2_NikA_DppA_OppA_like"/>
    <property type="match status" value="1"/>
</dbReference>
<dbReference type="PANTHER" id="PTHR30290">
    <property type="entry name" value="PERIPLASMIC BINDING COMPONENT OF ABC TRANSPORTER"/>
    <property type="match status" value="1"/>
</dbReference>
<dbReference type="InterPro" id="IPR039424">
    <property type="entry name" value="SBP_5"/>
</dbReference>
<sequence>MPAATRAHRAVIAATSVALLATGCSSSGSPGSGASSGAQAGGIVKAWWGDPQNTLEPANTNEVNGGAVLNMIFTGLITYDPKTSAAVNAMAESITSQDQQNWTVKLKPGWTFSDGTAVTAQSYVDAWNYGALITDKQVNASFFQYVQGFADVAPATGSPTAQTMSGLKVVDDTTFTVALSQKFSLWPQTLGYAAYYPLPKSFFSNHAAYLDKPIGNGPYLIDSWTRSQSMQLRPSPSYAGTRKPKNGGIDLKVYTDTNAAYADLQAGNLDVDNGIPNAALKTVQSDLDGRFLNEPAGIIQTITFPLYQPQWNTAGAKLVRQGLSMAIDRPTITKVVFTNTRTPATDFTSPVLGSAGGFKAGLCGAACTYDPAKAKQLIEQGGGIPGGKLTIGYNADGPNKEWVDAVCNSINNTLGDTGACVGQPVGTFAEFRNQVTSQQMTGPFQGAWQMDYPLIQDFLQPLYTTGASSNDSHYSNPQFDAMVSQANAQPQPAQSITDFQSAEQLLAADLPAVPLWYQNGTAGWSSRTSGVALDPFSVPIYTDITVR</sequence>
<evidence type="ECO:0000313" key="4">
    <source>
        <dbReference type="Proteomes" id="UP001500037"/>
    </source>
</evidence>
<organism evidence="3 4">
    <name type="scientific">Kitasatospora nipponensis</name>
    <dbReference type="NCBI Taxonomy" id="258049"/>
    <lineage>
        <taxon>Bacteria</taxon>
        <taxon>Bacillati</taxon>
        <taxon>Actinomycetota</taxon>
        <taxon>Actinomycetes</taxon>
        <taxon>Kitasatosporales</taxon>
        <taxon>Streptomycetaceae</taxon>
        <taxon>Kitasatospora</taxon>
    </lineage>
</organism>
<keyword evidence="4" id="KW-1185">Reference proteome</keyword>
<evidence type="ECO:0000259" key="2">
    <source>
        <dbReference type="Pfam" id="PF00496"/>
    </source>
</evidence>
<dbReference type="SUPFAM" id="SSF53850">
    <property type="entry name" value="Periplasmic binding protein-like II"/>
    <property type="match status" value="1"/>
</dbReference>
<comment type="caution">
    <text evidence="3">The sequence shown here is derived from an EMBL/GenBank/DDBJ whole genome shotgun (WGS) entry which is preliminary data.</text>
</comment>
<name>A0ABP4GTT5_9ACTN</name>
<dbReference type="InterPro" id="IPR030678">
    <property type="entry name" value="Peptide/Ni-bd"/>
</dbReference>
<feature type="domain" description="Solute-binding protein family 5" evidence="2">
    <location>
        <begin position="87"/>
        <end position="469"/>
    </location>
</feature>
<gene>
    <name evidence="3" type="ORF">GCM10009665_26680</name>
</gene>
<proteinExistence type="predicted"/>
<dbReference type="Gene3D" id="3.10.105.10">
    <property type="entry name" value="Dipeptide-binding Protein, Domain 3"/>
    <property type="match status" value="1"/>
</dbReference>
<dbReference type="PANTHER" id="PTHR30290:SF83">
    <property type="entry name" value="ABC TRANSPORTER SUBSTRATE-BINDING PROTEIN"/>
    <property type="match status" value="1"/>
</dbReference>
<dbReference type="PIRSF" id="PIRSF002741">
    <property type="entry name" value="MppA"/>
    <property type="match status" value="1"/>
</dbReference>
<feature type="signal peptide" evidence="1">
    <location>
        <begin position="1"/>
        <end position="20"/>
    </location>
</feature>
<dbReference type="InterPro" id="IPR000914">
    <property type="entry name" value="SBP_5_dom"/>
</dbReference>
<dbReference type="Gene3D" id="3.40.190.10">
    <property type="entry name" value="Periplasmic binding protein-like II"/>
    <property type="match status" value="1"/>
</dbReference>
<accession>A0ABP4GTT5</accession>
<dbReference type="PROSITE" id="PS51257">
    <property type="entry name" value="PROKAR_LIPOPROTEIN"/>
    <property type="match status" value="1"/>
</dbReference>
<feature type="chain" id="PRO_5045040768" evidence="1">
    <location>
        <begin position="21"/>
        <end position="547"/>
    </location>
</feature>